<dbReference type="InterPro" id="IPR036188">
    <property type="entry name" value="FAD/NAD-bd_sf"/>
</dbReference>
<dbReference type="InterPro" id="IPR050281">
    <property type="entry name" value="Flavin_monoamine_oxidase"/>
</dbReference>
<protein>
    <recommendedName>
        <fullName evidence="1">Amine oxidase domain-containing protein</fullName>
    </recommendedName>
</protein>
<organism evidence="2 3">
    <name type="scientific">Tegillarca granosa</name>
    <name type="common">Malaysian cockle</name>
    <name type="synonym">Anadara granosa</name>
    <dbReference type="NCBI Taxonomy" id="220873"/>
    <lineage>
        <taxon>Eukaryota</taxon>
        <taxon>Metazoa</taxon>
        <taxon>Spiralia</taxon>
        <taxon>Lophotrochozoa</taxon>
        <taxon>Mollusca</taxon>
        <taxon>Bivalvia</taxon>
        <taxon>Autobranchia</taxon>
        <taxon>Pteriomorphia</taxon>
        <taxon>Arcoida</taxon>
        <taxon>Arcoidea</taxon>
        <taxon>Arcidae</taxon>
        <taxon>Tegillarca</taxon>
    </lineage>
</organism>
<evidence type="ECO:0000313" key="3">
    <source>
        <dbReference type="Proteomes" id="UP001217089"/>
    </source>
</evidence>
<accession>A0ABQ9FTJ0</accession>
<sequence length="411" mass="46953">MVELGASWIHGASEKNSVFKLTISKGLLEPFVLLDRKEGSFYTEDGRQLKKELVQQAYEVFEGISDELNTFYVHGTRRELNCLDFIKTKLTEVLDKFDQADREDVMSIFNCLINYLSFHYGENLSKCSLYLSGLYEMIEARNVKLPYGFLSVLQSPLSDLPENIVHLNKQVTNIQWQNVGTEKHSTIFCNSGKEVYTADHVIVTLPLGVLKHNHSVLFSPTLPERKSYAIMSMGFGIVNKIFLYFDQRFWKSGKGSIKPVWSGDNSFVTKETWFKHLFAFDEVMNNPNVLCARIYGDAADILESITDEDVLDTCHNLICKLLYSDVPRPTKLVRSYWSSKPYSRGSYSYFHTQSNGNEPDVIAEPIQNDDNVPVVLFAGEATHSKWFPTTHGARDSGIREAQRLIDYIKDK</sequence>
<dbReference type="PANTHER" id="PTHR10742:SF416">
    <property type="entry name" value="SPERMINE OXIDASE"/>
    <property type="match status" value="1"/>
</dbReference>
<gene>
    <name evidence="2" type="ORF">KUTeg_004111</name>
</gene>
<dbReference type="EMBL" id="JARBDR010000214">
    <property type="protein sequence ID" value="KAJ8319020.1"/>
    <property type="molecule type" value="Genomic_DNA"/>
</dbReference>
<feature type="domain" description="Amine oxidase" evidence="1">
    <location>
        <begin position="2"/>
        <end position="405"/>
    </location>
</feature>
<dbReference type="SUPFAM" id="SSF51905">
    <property type="entry name" value="FAD/NAD(P)-binding domain"/>
    <property type="match status" value="1"/>
</dbReference>
<evidence type="ECO:0000259" key="1">
    <source>
        <dbReference type="Pfam" id="PF01593"/>
    </source>
</evidence>
<name>A0ABQ9FTJ0_TEGGR</name>
<keyword evidence="3" id="KW-1185">Reference proteome</keyword>
<comment type="caution">
    <text evidence="2">The sequence shown here is derived from an EMBL/GenBank/DDBJ whole genome shotgun (WGS) entry which is preliminary data.</text>
</comment>
<dbReference type="Gene3D" id="3.90.660.10">
    <property type="match status" value="1"/>
</dbReference>
<dbReference type="SUPFAM" id="SSF54373">
    <property type="entry name" value="FAD-linked reductases, C-terminal domain"/>
    <property type="match status" value="1"/>
</dbReference>
<dbReference type="Proteomes" id="UP001217089">
    <property type="component" value="Unassembled WGS sequence"/>
</dbReference>
<evidence type="ECO:0000313" key="2">
    <source>
        <dbReference type="EMBL" id="KAJ8319020.1"/>
    </source>
</evidence>
<dbReference type="PANTHER" id="PTHR10742">
    <property type="entry name" value="FLAVIN MONOAMINE OXIDASE"/>
    <property type="match status" value="1"/>
</dbReference>
<reference evidence="2 3" key="1">
    <citation type="submission" date="2022-12" db="EMBL/GenBank/DDBJ databases">
        <title>Chromosome-level genome of Tegillarca granosa.</title>
        <authorList>
            <person name="Kim J."/>
        </authorList>
    </citation>
    <scope>NUCLEOTIDE SEQUENCE [LARGE SCALE GENOMIC DNA]</scope>
    <source>
        <strain evidence="2">Teg-2019</strain>
        <tissue evidence="2">Adductor muscle</tissue>
    </source>
</reference>
<dbReference type="Gene3D" id="3.50.50.60">
    <property type="entry name" value="FAD/NAD(P)-binding domain"/>
    <property type="match status" value="1"/>
</dbReference>
<dbReference type="Pfam" id="PF01593">
    <property type="entry name" value="Amino_oxidase"/>
    <property type="match status" value="1"/>
</dbReference>
<dbReference type="InterPro" id="IPR002937">
    <property type="entry name" value="Amino_oxidase"/>
</dbReference>
<proteinExistence type="predicted"/>